<keyword evidence="2" id="KW-0378">Hydrolase</keyword>
<keyword evidence="3" id="KW-1185">Reference proteome</keyword>
<dbReference type="GO" id="GO:0016787">
    <property type="term" value="F:hydrolase activity"/>
    <property type="evidence" value="ECO:0007669"/>
    <property type="project" value="UniProtKB-KW"/>
</dbReference>
<dbReference type="RefSeq" id="WP_283432504.1">
    <property type="nucleotide sequence ID" value="NZ_FXUG01000005.1"/>
</dbReference>
<dbReference type="Pfam" id="PF14885">
    <property type="entry name" value="GHL15"/>
    <property type="match status" value="1"/>
</dbReference>
<organism evidence="2 3">
    <name type="scientific">Neorhodopirellula lusitana</name>
    <dbReference type="NCBI Taxonomy" id="445327"/>
    <lineage>
        <taxon>Bacteria</taxon>
        <taxon>Pseudomonadati</taxon>
        <taxon>Planctomycetota</taxon>
        <taxon>Planctomycetia</taxon>
        <taxon>Pirellulales</taxon>
        <taxon>Pirellulaceae</taxon>
        <taxon>Neorhodopirellula</taxon>
    </lineage>
</organism>
<reference evidence="2 3" key="1">
    <citation type="submission" date="2017-05" db="EMBL/GenBank/DDBJ databases">
        <authorList>
            <person name="Varghese N."/>
            <person name="Submissions S."/>
        </authorList>
    </citation>
    <scope>NUCLEOTIDE SEQUENCE [LARGE SCALE GENOMIC DNA]</scope>
    <source>
        <strain evidence="2 3">DSM 25457</strain>
    </source>
</reference>
<keyword evidence="1" id="KW-0732">Signal</keyword>
<dbReference type="EMBL" id="FXUG01000005">
    <property type="protein sequence ID" value="SMP55696.1"/>
    <property type="molecule type" value="Genomic_DNA"/>
</dbReference>
<evidence type="ECO:0000256" key="1">
    <source>
        <dbReference type="SAM" id="SignalP"/>
    </source>
</evidence>
<dbReference type="Proteomes" id="UP001158067">
    <property type="component" value="Unassembled WGS sequence"/>
</dbReference>
<proteinExistence type="predicted"/>
<feature type="chain" id="PRO_5045384987" evidence="1">
    <location>
        <begin position="26"/>
        <end position="404"/>
    </location>
</feature>
<evidence type="ECO:0000313" key="2">
    <source>
        <dbReference type="EMBL" id="SMP55696.1"/>
    </source>
</evidence>
<accession>A0ABY1Q4M2</accession>
<evidence type="ECO:0000313" key="3">
    <source>
        <dbReference type="Proteomes" id="UP001158067"/>
    </source>
</evidence>
<sequence length="404" mass="44941">MNRRVAAILLSIVSLVSSVPLTAFGETEQDASSASAATGPGHYPAFSWDTIPLYMHMRKSTAFTQKEIDYLAGFPLITLEKTTGSRTYGSSEDGSRQAAQAIKAVNPKAKVLYYRNVMCNYSSYKVNEGLQGIPGAFLVGRDGNRKLHRGAREVYDLSNPALREWWLDHCVEMSNYDEIDGLFLDGNIKALEPEFLRKEIGPEKKQKVAEGYAVMMKDLKDRTPSDKLLVANIIRARLPDSGLDYLQYFDGSYLEGVESEANGLTRLEYLTKGIAAVQKAARDGKIICMSLGLGRSASGGLRIDDSRKRLAPGANAQTRLEYCLALFLICAEKYSYVYPHDGYSVNGNDSAVWLERFAEYDRPLGPPKGPATQEGYTYAREFESANVFLDIQKQKAKITWKRTP</sequence>
<protein>
    <submittedName>
        <fullName evidence="2">Hypothetical glycosyl hydrolase family 15</fullName>
    </submittedName>
</protein>
<name>A0ABY1Q4M2_9BACT</name>
<dbReference type="InterPro" id="IPR029455">
    <property type="entry name" value="GHL15"/>
</dbReference>
<comment type="caution">
    <text evidence="2">The sequence shown here is derived from an EMBL/GenBank/DDBJ whole genome shotgun (WGS) entry which is preliminary data.</text>
</comment>
<feature type="signal peptide" evidence="1">
    <location>
        <begin position="1"/>
        <end position="25"/>
    </location>
</feature>
<gene>
    <name evidence="2" type="ORF">SAMN06265222_10528</name>
</gene>